<dbReference type="InterPro" id="IPR036514">
    <property type="entry name" value="SGNH_hydro_sf"/>
</dbReference>
<dbReference type="InterPro" id="IPR051532">
    <property type="entry name" value="Ester_Hydrolysis_Enzymes"/>
</dbReference>
<reference evidence="3 4" key="1">
    <citation type="submission" date="2014-02" db="EMBL/GenBank/DDBJ databases">
        <title>Genome sequence of Ureaplasma diversum strain 246.</title>
        <authorList>
            <person name="Sirand-Pugnet P."/>
            <person name="Breton M."/>
            <person name="Dordet-Frisoni E."/>
            <person name="Baranowski E."/>
            <person name="Barre A."/>
            <person name="Couture C."/>
            <person name="Dupuy V."/>
            <person name="Gaurivaud P."/>
            <person name="Jacob D."/>
            <person name="Lemaitre C."/>
            <person name="Manso-Silvan L."/>
            <person name="Nikolski M."/>
            <person name="Nouvel L.-X."/>
            <person name="Poumarat F."/>
            <person name="Tardy F."/>
            <person name="Thebault P."/>
            <person name="Theil S."/>
            <person name="Citti C."/>
            <person name="Thiaucourt F."/>
            <person name="Blanchard A."/>
        </authorList>
    </citation>
    <scope>NUCLEOTIDE SEQUENCE [LARGE SCALE GENOMIC DNA]</scope>
    <source>
        <strain evidence="3 4">NCTC 246</strain>
    </source>
</reference>
<evidence type="ECO:0000256" key="1">
    <source>
        <dbReference type="SAM" id="MobiDB-lite"/>
    </source>
</evidence>
<evidence type="ECO:0000313" key="4">
    <source>
        <dbReference type="Proteomes" id="UP000028537"/>
    </source>
</evidence>
<gene>
    <name evidence="3" type="ORF">UDIV_7130</name>
</gene>
<keyword evidence="4" id="KW-1185">Reference proteome</keyword>
<dbReference type="OrthoDB" id="399880at2"/>
<sequence>MKIRNKKRFVGLLISGLVLSTAMISSTAVACSQIASDQNPVQQVDNKQETTNNVTGSNTKRVQTKFVNKNQKAKKQANQNKASNQTINQIVDDSEQDIAPRKQISVNNKIEPKQEDIKPSNQDSKVINQDPSKENITVNQTNHQNNQKVNNSSSFEPKQQDNEQNNKQDQIQNQQVYENAAIKSNETIKYLAVGDSVTAGYNGEVGFDLRGEMNQDKSISGLSFPAFVANYFNTIEPNRVSSFLNLGLTGSKVDDWLYFLNEADASYLSRLNHKANFFKKLKDRDTNSKALYKNKLDPYFKNFGLNLNDTSKISSNYDKSQFSGLVNAIKDANLMTITLGANDFTQTMNINLIKAVFSAKTQQQKLLALEQLKSHLTQISRTIQNNLEKLIKALKRINPNLNINLVGYPMPLLRLQNIINEFAKLENKKLGNEILAVLNQTIKKAALNTNVNFIAVNDEDDWNQNNDQFAKAIFDIHPTEYGYKKMAQDLVLKLSLGENYSSQKDANLAKQLVNAWDQAYFSKDNNSFKQTVAFNVSNATIINKVLGSRSNELLFKFNNLQNDRKVREFFKDKSNAAEFIKSWISEHLDLIPQLVPEFKQLLSANKNGSSTDQQMLANLNKEILTYVILETDFVDKAIVKIQDEFDSKDLDKNKKAGTQVITSKLLLDVLKVNLLNESTIFNILKKVCTDSPFAKDKSKLKLILNNLIGQFLTPERALQLLDKYASQSSGVGSFLVSRSKNQIAKPENLKKIIEFFVDKLLEKPNHYFNKSKSIQELIQNIISENPINVQQLVAKLLFSNLASGIFNWFKS</sequence>
<evidence type="ECO:0000256" key="2">
    <source>
        <dbReference type="SAM" id="SignalP"/>
    </source>
</evidence>
<dbReference type="eggNOG" id="COG2755">
    <property type="taxonomic scope" value="Bacteria"/>
</dbReference>
<dbReference type="Pfam" id="PF00657">
    <property type="entry name" value="Lipase_GDSL"/>
    <property type="match status" value="1"/>
</dbReference>
<dbReference type="Gene3D" id="3.40.50.1110">
    <property type="entry name" value="SGNH hydrolase"/>
    <property type="match status" value="1"/>
</dbReference>
<comment type="caution">
    <text evidence="3">The sequence shown here is derived from an EMBL/GenBank/DDBJ whole genome shotgun (WGS) entry which is preliminary data.</text>
</comment>
<dbReference type="InterPro" id="IPR001087">
    <property type="entry name" value="GDSL"/>
</dbReference>
<organism evidence="3 4">
    <name type="scientific">Ureaplasma diversum NCTC 246</name>
    <dbReference type="NCBI Taxonomy" id="1188241"/>
    <lineage>
        <taxon>Bacteria</taxon>
        <taxon>Bacillati</taxon>
        <taxon>Mycoplasmatota</taxon>
        <taxon>Mycoplasmoidales</taxon>
        <taxon>Mycoplasmoidaceae</taxon>
        <taxon>Ureaplasma</taxon>
    </lineage>
</organism>
<feature type="signal peptide" evidence="2">
    <location>
        <begin position="1"/>
        <end position="30"/>
    </location>
</feature>
<dbReference type="PANTHER" id="PTHR30383">
    <property type="entry name" value="THIOESTERASE 1/PROTEASE 1/LYSOPHOSPHOLIPASE L1"/>
    <property type="match status" value="1"/>
</dbReference>
<feature type="chain" id="PRO_5001774872" evidence="2">
    <location>
        <begin position="31"/>
        <end position="811"/>
    </location>
</feature>
<dbReference type="RefSeq" id="WP_038103636.1">
    <property type="nucleotide sequence ID" value="NZ_JFDP01000089.1"/>
</dbReference>
<accession>A0A084EVR2</accession>
<evidence type="ECO:0000313" key="3">
    <source>
        <dbReference type="EMBL" id="KEZ22054.1"/>
    </source>
</evidence>
<keyword evidence="2" id="KW-0732">Signal</keyword>
<dbReference type="GO" id="GO:0016788">
    <property type="term" value="F:hydrolase activity, acting on ester bonds"/>
    <property type="evidence" value="ECO:0007669"/>
    <property type="project" value="InterPro"/>
</dbReference>
<dbReference type="EMBL" id="JFDP01000089">
    <property type="protein sequence ID" value="KEZ22054.1"/>
    <property type="molecule type" value="Genomic_DNA"/>
</dbReference>
<dbReference type="SUPFAM" id="SSF52266">
    <property type="entry name" value="SGNH hydrolase"/>
    <property type="match status" value="1"/>
</dbReference>
<feature type="region of interest" description="Disordered" evidence="1">
    <location>
        <begin position="75"/>
        <end position="170"/>
    </location>
</feature>
<dbReference type="Proteomes" id="UP000028537">
    <property type="component" value="Unassembled WGS sequence"/>
</dbReference>
<proteinExistence type="predicted"/>
<dbReference type="PROSITE" id="PS51257">
    <property type="entry name" value="PROKAR_LIPOPROTEIN"/>
    <property type="match status" value="1"/>
</dbReference>
<protein>
    <submittedName>
        <fullName evidence="3">Uncharacterized protein</fullName>
    </submittedName>
</protein>
<name>A0A084EVR2_9BACT</name>
<feature type="compositionally biased region" description="Low complexity" evidence="1">
    <location>
        <begin position="76"/>
        <end position="85"/>
    </location>
</feature>
<dbReference type="AlphaFoldDB" id="A0A084EVR2"/>
<feature type="compositionally biased region" description="Polar residues" evidence="1">
    <location>
        <begin position="119"/>
        <end position="157"/>
    </location>
</feature>